<protein>
    <submittedName>
        <fullName evidence="1">Iron-sulfur cluster assembly accessory protein</fullName>
    </submittedName>
</protein>
<dbReference type="Gene3D" id="2.60.300.12">
    <property type="entry name" value="HesB-like domain"/>
    <property type="match status" value="1"/>
</dbReference>
<dbReference type="RefSeq" id="WP_130923876.1">
    <property type="nucleotide sequence ID" value="NZ_CP049835.1"/>
</dbReference>
<dbReference type="InterPro" id="IPR035903">
    <property type="entry name" value="HesB-like_dom_sf"/>
</dbReference>
<dbReference type="SUPFAM" id="SSF89360">
    <property type="entry name" value="HesB-like domain"/>
    <property type="match status" value="1"/>
</dbReference>
<accession>A0A4Q9B940</accession>
<name>A0A4Q9B940_9BACT</name>
<comment type="caution">
    <text evidence="1">The sequence shown here is derived from an EMBL/GenBank/DDBJ whole genome shotgun (WGS) entry which is preliminary data.</text>
</comment>
<dbReference type="Proteomes" id="UP000293583">
    <property type="component" value="Unassembled WGS sequence"/>
</dbReference>
<gene>
    <name evidence="1" type="ORF">EWU20_11015</name>
</gene>
<evidence type="ECO:0000313" key="1">
    <source>
        <dbReference type="EMBL" id="TBH71131.1"/>
    </source>
</evidence>
<keyword evidence="2" id="KW-1185">Reference proteome</keyword>
<sequence length="93" mass="10527">MLIDPPVRLTESALDNLRLITFPEPFLRVGMRGGTCGGTFVLGFDTKTENDEEYLIENIPVIIDRRELLFVLGTEISYEVQGNGFYLHKPPKV</sequence>
<reference evidence="1 2" key="1">
    <citation type="submission" date="2019-02" db="EMBL/GenBank/DDBJ databases">
        <title>Genome of a new Bacteroidetes strain.</title>
        <authorList>
            <person name="Pitt A."/>
        </authorList>
    </citation>
    <scope>NUCLEOTIDE SEQUENCE [LARGE SCALE GENOMIC DNA]</scope>
    <source>
        <strain evidence="1 2">103A-SOEBACH</strain>
    </source>
</reference>
<organism evidence="1 2">
    <name type="scientific">Aquirufa antheringensis</name>
    <dbReference type="NCBI Taxonomy" id="2516559"/>
    <lineage>
        <taxon>Bacteria</taxon>
        <taxon>Pseudomonadati</taxon>
        <taxon>Bacteroidota</taxon>
        <taxon>Cytophagia</taxon>
        <taxon>Cytophagales</taxon>
        <taxon>Flectobacillaceae</taxon>
        <taxon>Aquirufa</taxon>
    </lineage>
</organism>
<dbReference type="AlphaFoldDB" id="A0A4Q9B940"/>
<evidence type="ECO:0000313" key="2">
    <source>
        <dbReference type="Proteomes" id="UP000293583"/>
    </source>
</evidence>
<dbReference type="OrthoDB" id="9801228at2"/>
<proteinExistence type="predicted"/>
<dbReference type="EMBL" id="SEWY01000006">
    <property type="protein sequence ID" value="TBH71131.1"/>
    <property type="molecule type" value="Genomic_DNA"/>
</dbReference>